<comment type="caution">
    <text evidence="7">The sequence shown here is derived from an EMBL/GenBank/DDBJ whole genome shotgun (WGS) entry which is preliminary data.</text>
</comment>
<evidence type="ECO:0000256" key="2">
    <source>
        <dbReference type="ARBA" id="ARBA00022884"/>
    </source>
</evidence>
<comment type="subcellular location">
    <subcellularLocation>
        <location evidence="1">Nucleus</location>
    </subcellularLocation>
</comment>
<dbReference type="InterPro" id="IPR035979">
    <property type="entry name" value="RBD_domain_sf"/>
</dbReference>
<feature type="domain" description="RRM" evidence="5">
    <location>
        <begin position="90"/>
        <end position="141"/>
    </location>
</feature>
<dbReference type="InterPro" id="IPR012677">
    <property type="entry name" value="Nucleotide-bd_a/b_plait_sf"/>
</dbReference>
<dbReference type="AlphaFoldDB" id="A0A397AZF0"/>
<dbReference type="Pfam" id="PF01585">
    <property type="entry name" value="G-patch"/>
    <property type="match status" value="1"/>
</dbReference>
<proteinExistence type="predicted"/>
<dbReference type="PROSITE" id="PS50102">
    <property type="entry name" value="RRM"/>
    <property type="match status" value="1"/>
</dbReference>
<dbReference type="GO" id="GO:0003723">
    <property type="term" value="F:RNA binding"/>
    <property type="evidence" value="ECO:0007669"/>
    <property type="project" value="UniProtKB-UniRule"/>
</dbReference>
<dbReference type="PANTHER" id="PTHR13948:SF3">
    <property type="entry name" value="FI21118P1"/>
    <property type="match status" value="1"/>
</dbReference>
<protein>
    <recommendedName>
        <fullName evidence="9">G-patch domain-containing protein</fullName>
    </recommendedName>
</protein>
<dbReference type="GO" id="GO:0000398">
    <property type="term" value="P:mRNA splicing, via spliceosome"/>
    <property type="evidence" value="ECO:0007669"/>
    <property type="project" value="TreeGrafter"/>
</dbReference>
<dbReference type="PROSITE" id="PS50174">
    <property type="entry name" value="G_PATCH"/>
    <property type="match status" value="1"/>
</dbReference>
<evidence type="ECO:0000259" key="5">
    <source>
        <dbReference type="PROSITE" id="PS50102"/>
    </source>
</evidence>
<name>A0A397AZF0_APHAT</name>
<organism evidence="7 8">
    <name type="scientific">Aphanomyces astaci</name>
    <name type="common">Crayfish plague agent</name>
    <dbReference type="NCBI Taxonomy" id="112090"/>
    <lineage>
        <taxon>Eukaryota</taxon>
        <taxon>Sar</taxon>
        <taxon>Stramenopiles</taxon>
        <taxon>Oomycota</taxon>
        <taxon>Saprolegniomycetes</taxon>
        <taxon>Saprolegniales</taxon>
        <taxon>Verrucalvaceae</taxon>
        <taxon>Aphanomyces</taxon>
    </lineage>
</organism>
<evidence type="ECO:0008006" key="9">
    <source>
        <dbReference type="Google" id="ProtNLM"/>
    </source>
</evidence>
<accession>A0A397AZF0</accession>
<keyword evidence="3" id="KW-0539">Nucleus</keyword>
<feature type="domain" description="G-patch" evidence="6">
    <location>
        <begin position="344"/>
        <end position="392"/>
    </location>
</feature>
<reference evidence="7 8" key="1">
    <citation type="submission" date="2018-08" db="EMBL/GenBank/DDBJ databases">
        <title>Aphanomyces genome sequencing and annotation.</title>
        <authorList>
            <person name="Minardi D."/>
            <person name="Oidtmann B."/>
            <person name="Van Der Giezen M."/>
            <person name="Studholme D.J."/>
        </authorList>
    </citation>
    <scope>NUCLEOTIDE SEQUENCE [LARGE SCALE GENOMIC DNA]</scope>
    <source>
        <strain evidence="7 8">Kv</strain>
    </source>
</reference>
<evidence type="ECO:0000313" key="7">
    <source>
        <dbReference type="EMBL" id="RHY10831.1"/>
    </source>
</evidence>
<evidence type="ECO:0000256" key="3">
    <source>
        <dbReference type="ARBA" id="ARBA00023242"/>
    </source>
</evidence>
<sequence length="395" mass="42777">MRPPPQILDIEPSYPNYSATTSTFCVQSGAQCNATNFAKRLECYKCSAPKSEYAIEVPRQVADMTHNQSGHPSCILAVRSLPMEAQEEEDIRLMRDRITGAPRGFGFVEFATVEHATAALQAIGSEFYYANALVRVSYSMDAATAPRSSESDVNALLASAAAAVSTSMTVHVPKKEFPLSFEQAGGSFVFVSEMYFNSYLGTYHVLDPVTKSSFLPFDIPLPLDDLVGAPDAPQSRAASAQKGKKKAVAISFGIKPSYVHNLMLKSIVHLSLCRRKFNSAAQLHKHEQLSDLHKQNLAKAKQTQQSLRVRDGPKETLLPRVRVVEDPPDVPVDVARVDKPLDDQSNIGGKMLKMMGWKSGEGLGKAGTGITAPVAAVGKTSGDTSGLGRRCTLDD</sequence>
<evidence type="ECO:0000256" key="4">
    <source>
        <dbReference type="PROSITE-ProRule" id="PRU00176"/>
    </source>
</evidence>
<evidence type="ECO:0000313" key="8">
    <source>
        <dbReference type="Proteomes" id="UP000265427"/>
    </source>
</evidence>
<dbReference type="Proteomes" id="UP000265427">
    <property type="component" value="Unassembled WGS sequence"/>
</dbReference>
<dbReference type="SMART" id="SM00443">
    <property type="entry name" value="G_patch"/>
    <property type="match status" value="1"/>
</dbReference>
<evidence type="ECO:0000259" key="6">
    <source>
        <dbReference type="PROSITE" id="PS50174"/>
    </source>
</evidence>
<dbReference type="SUPFAM" id="SSF54928">
    <property type="entry name" value="RNA-binding domain, RBD"/>
    <property type="match status" value="1"/>
</dbReference>
<keyword evidence="2 4" id="KW-0694">RNA-binding</keyword>
<dbReference type="EMBL" id="QUSZ01005198">
    <property type="protein sequence ID" value="RHY10831.1"/>
    <property type="molecule type" value="Genomic_DNA"/>
</dbReference>
<dbReference type="Pfam" id="PF00076">
    <property type="entry name" value="RRM_1"/>
    <property type="match status" value="1"/>
</dbReference>
<dbReference type="InterPro" id="IPR000467">
    <property type="entry name" value="G_patch_dom"/>
</dbReference>
<dbReference type="Gene3D" id="3.30.70.330">
    <property type="match status" value="1"/>
</dbReference>
<dbReference type="InterPro" id="IPR000504">
    <property type="entry name" value="RRM_dom"/>
</dbReference>
<dbReference type="VEuPathDB" id="FungiDB:H257_00353"/>
<gene>
    <name evidence="7" type="ORF">DYB36_001780</name>
</gene>
<dbReference type="GO" id="GO:0005634">
    <property type="term" value="C:nucleus"/>
    <property type="evidence" value="ECO:0007669"/>
    <property type="project" value="UniProtKB-SubCell"/>
</dbReference>
<evidence type="ECO:0000256" key="1">
    <source>
        <dbReference type="ARBA" id="ARBA00004123"/>
    </source>
</evidence>
<dbReference type="PANTHER" id="PTHR13948">
    <property type="entry name" value="RNA-BINDING PROTEIN"/>
    <property type="match status" value="1"/>
</dbReference>